<sequence>ENSSGAPLQRCTLEAFEALSHNNNNNCQPIFLEFRREGLISEFHKRAILLCSGIW</sequence>
<comment type="caution">
    <text evidence="1">The sequence shown here is derived from an EMBL/GenBank/DDBJ whole genome shotgun (WGS) entry which is preliminary data.</text>
</comment>
<dbReference type="Proteomes" id="UP001381693">
    <property type="component" value="Unassembled WGS sequence"/>
</dbReference>
<proteinExistence type="predicted"/>
<feature type="non-terminal residue" evidence="1">
    <location>
        <position position="1"/>
    </location>
</feature>
<accession>A0AAN9AFL8</accession>
<protein>
    <submittedName>
        <fullName evidence="1">Uncharacterized protein</fullName>
    </submittedName>
</protein>
<dbReference type="AlphaFoldDB" id="A0AAN9AFL8"/>
<dbReference type="EMBL" id="JAXCGZ010002300">
    <property type="protein sequence ID" value="KAK7084067.1"/>
    <property type="molecule type" value="Genomic_DNA"/>
</dbReference>
<organism evidence="1 2">
    <name type="scientific">Halocaridina rubra</name>
    <name type="common">Hawaiian red shrimp</name>
    <dbReference type="NCBI Taxonomy" id="373956"/>
    <lineage>
        <taxon>Eukaryota</taxon>
        <taxon>Metazoa</taxon>
        <taxon>Ecdysozoa</taxon>
        <taxon>Arthropoda</taxon>
        <taxon>Crustacea</taxon>
        <taxon>Multicrustacea</taxon>
        <taxon>Malacostraca</taxon>
        <taxon>Eumalacostraca</taxon>
        <taxon>Eucarida</taxon>
        <taxon>Decapoda</taxon>
        <taxon>Pleocyemata</taxon>
        <taxon>Caridea</taxon>
        <taxon>Atyoidea</taxon>
        <taxon>Atyidae</taxon>
        <taxon>Halocaridina</taxon>
    </lineage>
</organism>
<keyword evidence="2" id="KW-1185">Reference proteome</keyword>
<evidence type="ECO:0000313" key="2">
    <source>
        <dbReference type="Proteomes" id="UP001381693"/>
    </source>
</evidence>
<evidence type="ECO:0000313" key="1">
    <source>
        <dbReference type="EMBL" id="KAK7084067.1"/>
    </source>
</evidence>
<feature type="non-terminal residue" evidence="1">
    <location>
        <position position="55"/>
    </location>
</feature>
<reference evidence="1 2" key="1">
    <citation type="submission" date="2023-11" db="EMBL/GenBank/DDBJ databases">
        <title>Halocaridina rubra genome assembly.</title>
        <authorList>
            <person name="Smith C."/>
        </authorList>
    </citation>
    <scope>NUCLEOTIDE SEQUENCE [LARGE SCALE GENOMIC DNA]</scope>
    <source>
        <strain evidence="1">EP-1</strain>
        <tissue evidence="1">Whole</tissue>
    </source>
</reference>
<gene>
    <name evidence="1" type="ORF">SK128_003704</name>
</gene>
<name>A0AAN9AFL8_HALRR</name>